<dbReference type="Proteomes" id="UP000887572">
    <property type="component" value="Unplaced"/>
</dbReference>
<reference evidence="4" key="1">
    <citation type="submission" date="2022-11" db="UniProtKB">
        <authorList>
            <consortium name="WormBaseParasite"/>
        </authorList>
    </citation>
    <scope>IDENTIFICATION</scope>
</reference>
<feature type="compositionally biased region" description="Gly residues" evidence="1">
    <location>
        <begin position="99"/>
        <end position="111"/>
    </location>
</feature>
<accession>A0A914H2N6</accession>
<proteinExistence type="predicted"/>
<keyword evidence="3" id="KW-1185">Reference proteome</keyword>
<protein>
    <submittedName>
        <fullName evidence="4">UBA domain-containing protein</fullName>
    </submittedName>
</protein>
<dbReference type="InterPro" id="IPR015940">
    <property type="entry name" value="UBA"/>
</dbReference>
<organism evidence="3 4">
    <name type="scientific">Globodera rostochiensis</name>
    <name type="common">Golden nematode worm</name>
    <name type="synonym">Heterodera rostochiensis</name>
    <dbReference type="NCBI Taxonomy" id="31243"/>
    <lineage>
        <taxon>Eukaryota</taxon>
        <taxon>Metazoa</taxon>
        <taxon>Ecdysozoa</taxon>
        <taxon>Nematoda</taxon>
        <taxon>Chromadorea</taxon>
        <taxon>Rhabditida</taxon>
        <taxon>Tylenchina</taxon>
        <taxon>Tylenchomorpha</taxon>
        <taxon>Tylenchoidea</taxon>
        <taxon>Heteroderidae</taxon>
        <taxon>Heteroderinae</taxon>
        <taxon>Globodera</taxon>
    </lineage>
</organism>
<evidence type="ECO:0000259" key="2">
    <source>
        <dbReference type="PROSITE" id="PS50030"/>
    </source>
</evidence>
<dbReference type="InterPro" id="IPR009060">
    <property type="entry name" value="UBA-like_sf"/>
</dbReference>
<feature type="region of interest" description="Disordered" evidence="1">
    <location>
        <begin position="92"/>
        <end position="146"/>
    </location>
</feature>
<dbReference type="SMART" id="SM00165">
    <property type="entry name" value="UBA"/>
    <property type="match status" value="1"/>
</dbReference>
<name>A0A914H2N6_GLORO</name>
<dbReference type="SUPFAM" id="SSF46934">
    <property type="entry name" value="UBA-like"/>
    <property type="match status" value="1"/>
</dbReference>
<dbReference type="AlphaFoldDB" id="A0A914H2N6"/>
<dbReference type="WBParaSite" id="Gr19_v10_g12681.t1">
    <property type="protein sequence ID" value="Gr19_v10_g12681.t1"/>
    <property type="gene ID" value="Gr19_v10_g12681"/>
</dbReference>
<sequence length="233" mass="25783">MSKSASSPGRRSLADEYLLETDVFEHALQCLMSSAAPILIMAQARVRHICPLRIRRPPHPPTPGALFAVAILAVAETAQQVDTSPEVVRLAGPRAVPAGGSGGGRRGGGGRRQSSHAVDNGAGRGKLRWQQQQEKQQQMLAAQQQAGSQATAEDIKTYPEYQDYAVQGQQYEFEAVVPERTEPYYAEQFSQLREMGFENTYEQLIRQLEYAQGNVERAAYLLRQIAPDNEKKE</sequence>
<evidence type="ECO:0000256" key="1">
    <source>
        <dbReference type="SAM" id="MobiDB-lite"/>
    </source>
</evidence>
<feature type="compositionally biased region" description="Low complexity" evidence="1">
    <location>
        <begin position="130"/>
        <end position="146"/>
    </location>
</feature>
<dbReference type="PROSITE" id="PS50030">
    <property type="entry name" value="UBA"/>
    <property type="match status" value="1"/>
</dbReference>
<evidence type="ECO:0000313" key="3">
    <source>
        <dbReference type="Proteomes" id="UP000887572"/>
    </source>
</evidence>
<evidence type="ECO:0000313" key="4">
    <source>
        <dbReference type="WBParaSite" id="Gr19_v10_g12681.t1"/>
    </source>
</evidence>
<feature type="domain" description="UBA" evidence="2">
    <location>
        <begin position="183"/>
        <end position="225"/>
    </location>
</feature>
<dbReference type="Gene3D" id="1.10.8.10">
    <property type="entry name" value="DNA helicase RuvA subunit, C-terminal domain"/>
    <property type="match status" value="1"/>
</dbReference>